<dbReference type="AlphaFoldDB" id="A0A1B6C8H2"/>
<accession>A0A1B6C8H2</accession>
<dbReference type="EMBL" id="GEDC01027491">
    <property type="protein sequence ID" value="JAS09807.1"/>
    <property type="molecule type" value="Transcribed_RNA"/>
</dbReference>
<organism evidence="1">
    <name type="scientific">Clastoptera arizonana</name>
    <name type="common">Arizona spittle bug</name>
    <dbReference type="NCBI Taxonomy" id="38151"/>
    <lineage>
        <taxon>Eukaryota</taxon>
        <taxon>Metazoa</taxon>
        <taxon>Ecdysozoa</taxon>
        <taxon>Arthropoda</taxon>
        <taxon>Hexapoda</taxon>
        <taxon>Insecta</taxon>
        <taxon>Pterygota</taxon>
        <taxon>Neoptera</taxon>
        <taxon>Paraneoptera</taxon>
        <taxon>Hemiptera</taxon>
        <taxon>Auchenorrhyncha</taxon>
        <taxon>Cercopoidea</taxon>
        <taxon>Clastopteridae</taxon>
        <taxon>Clastoptera</taxon>
    </lineage>
</organism>
<evidence type="ECO:0000313" key="1">
    <source>
        <dbReference type="EMBL" id="JAS09807.1"/>
    </source>
</evidence>
<gene>
    <name evidence="1" type="ORF">g.3896</name>
</gene>
<reference evidence="1" key="1">
    <citation type="submission" date="2015-12" db="EMBL/GenBank/DDBJ databases">
        <title>De novo transcriptome assembly of four potential Pierce s Disease insect vectors from Arizona vineyards.</title>
        <authorList>
            <person name="Tassone E.E."/>
        </authorList>
    </citation>
    <scope>NUCLEOTIDE SEQUENCE</scope>
</reference>
<proteinExistence type="predicted"/>
<name>A0A1B6C8H2_9HEMI</name>
<sequence>MALAKGLADALGGRYIFTPPKCLVNFTGVFPRSSTHKNAFFALSLYASAYNARQLLALDCPVVLNGYWSEQAEFMLSKLFKRKMDLPPIGDPVYDIPADLMAPDIVILHDSPYYGPLKDAGNRAPPKKLVVYNNFHMRGAEFIFARYESNITETVYRILSIIKKKFDHVFNFGPAVPKYLLNI</sequence>
<protein>
    <submittedName>
        <fullName evidence="1">Uncharacterized protein</fullName>
    </submittedName>
</protein>